<evidence type="ECO:0000313" key="2">
    <source>
        <dbReference type="EMBL" id="KDR21502.1"/>
    </source>
</evidence>
<dbReference type="Proteomes" id="UP000027135">
    <property type="component" value="Unassembled WGS sequence"/>
</dbReference>
<proteinExistence type="predicted"/>
<dbReference type="InParanoid" id="A0A067RCM4"/>
<dbReference type="AlphaFoldDB" id="A0A067RCM4"/>
<reference evidence="2 3" key="1">
    <citation type="journal article" date="2014" name="Nat. Commun.">
        <title>Molecular traces of alternative social organization in a termite genome.</title>
        <authorList>
            <person name="Terrapon N."/>
            <person name="Li C."/>
            <person name="Robertson H.M."/>
            <person name="Ji L."/>
            <person name="Meng X."/>
            <person name="Booth W."/>
            <person name="Chen Z."/>
            <person name="Childers C.P."/>
            <person name="Glastad K.M."/>
            <person name="Gokhale K."/>
            <person name="Gowin J."/>
            <person name="Gronenberg W."/>
            <person name="Hermansen R.A."/>
            <person name="Hu H."/>
            <person name="Hunt B.G."/>
            <person name="Huylmans A.K."/>
            <person name="Khalil S.M."/>
            <person name="Mitchell R.D."/>
            <person name="Munoz-Torres M.C."/>
            <person name="Mustard J.A."/>
            <person name="Pan H."/>
            <person name="Reese J.T."/>
            <person name="Scharf M.E."/>
            <person name="Sun F."/>
            <person name="Vogel H."/>
            <person name="Xiao J."/>
            <person name="Yang W."/>
            <person name="Yang Z."/>
            <person name="Yang Z."/>
            <person name="Zhou J."/>
            <person name="Zhu J."/>
            <person name="Brent C.S."/>
            <person name="Elsik C.G."/>
            <person name="Goodisman M.A."/>
            <person name="Liberles D.A."/>
            <person name="Roe R.M."/>
            <person name="Vargo E.L."/>
            <person name="Vilcinskas A."/>
            <person name="Wang J."/>
            <person name="Bornberg-Bauer E."/>
            <person name="Korb J."/>
            <person name="Zhang G."/>
            <person name="Liebig J."/>
        </authorList>
    </citation>
    <scope>NUCLEOTIDE SEQUENCE [LARGE SCALE GENOMIC DNA]</scope>
    <source>
        <tissue evidence="2">Whole organism</tissue>
    </source>
</reference>
<evidence type="ECO:0000313" key="3">
    <source>
        <dbReference type="Proteomes" id="UP000027135"/>
    </source>
</evidence>
<accession>A0A067RCM4</accession>
<dbReference type="Pfam" id="PF26080">
    <property type="entry name" value="CUB_animal"/>
    <property type="match status" value="1"/>
</dbReference>
<organism evidence="2 3">
    <name type="scientific">Zootermopsis nevadensis</name>
    <name type="common">Dampwood termite</name>
    <dbReference type="NCBI Taxonomy" id="136037"/>
    <lineage>
        <taxon>Eukaryota</taxon>
        <taxon>Metazoa</taxon>
        <taxon>Ecdysozoa</taxon>
        <taxon>Arthropoda</taxon>
        <taxon>Hexapoda</taxon>
        <taxon>Insecta</taxon>
        <taxon>Pterygota</taxon>
        <taxon>Neoptera</taxon>
        <taxon>Polyneoptera</taxon>
        <taxon>Dictyoptera</taxon>
        <taxon>Blattodea</taxon>
        <taxon>Blattoidea</taxon>
        <taxon>Termitoidae</taxon>
        <taxon>Termopsidae</taxon>
        <taxon>Zootermopsis</taxon>
    </lineage>
</organism>
<protein>
    <recommendedName>
        <fullName evidence="1">CUB domain-containing protein</fullName>
    </recommendedName>
</protein>
<evidence type="ECO:0000259" key="1">
    <source>
        <dbReference type="Pfam" id="PF26080"/>
    </source>
</evidence>
<name>A0A067RCM4_ZOONE</name>
<sequence length="39" mass="4484">MRTSSKPFVLTVVTDGDEPVTSDFENRGFSLIYRQIHCH</sequence>
<feature type="domain" description="CUB" evidence="1">
    <location>
        <begin position="2"/>
        <end position="35"/>
    </location>
</feature>
<keyword evidence="3" id="KW-1185">Reference proteome</keyword>
<dbReference type="EMBL" id="KK852550">
    <property type="protein sequence ID" value="KDR21502.1"/>
    <property type="molecule type" value="Genomic_DNA"/>
</dbReference>
<gene>
    <name evidence="2" type="ORF">L798_02966</name>
</gene>
<dbReference type="InterPro" id="IPR058698">
    <property type="entry name" value="CUB_metazoa"/>
</dbReference>